<dbReference type="NCBIfam" id="TIGR01444">
    <property type="entry name" value="fkbM_fam"/>
    <property type="match status" value="1"/>
</dbReference>
<dbReference type="InterPro" id="IPR052514">
    <property type="entry name" value="SAM-dependent_MTase"/>
</dbReference>
<dbReference type="InterPro" id="IPR006342">
    <property type="entry name" value="FkbM_mtfrase"/>
</dbReference>
<dbReference type="OrthoDB" id="5329963at2"/>
<dbReference type="PATRIC" id="fig|317.175.peg.411"/>
<dbReference type="PANTHER" id="PTHR34203:SF15">
    <property type="entry name" value="SLL1173 PROTEIN"/>
    <property type="match status" value="1"/>
</dbReference>
<proteinExistence type="predicted"/>
<comment type="caution">
    <text evidence="2">The sequence shown here is derived from an EMBL/GenBank/DDBJ whole genome shotgun (WGS) entry which is preliminary data.</text>
</comment>
<evidence type="ECO:0000259" key="1">
    <source>
        <dbReference type="Pfam" id="PF05050"/>
    </source>
</evidence>
<name>A0A085VQY1_PSESX</name>
<dbReference type="Pfam" id="PF05050">
    <property type="entry name" value="Methyltransf_21"/>
    <property type="match status" value="1"/>
</dbReference>
<dbReference type="SUPFAM" id="SSF53335">
    <property type="entry name" value="S-adenosyl-L-methionine-dependent methyltransferases"/>
    <property type="match status" value="1"/>
</dbReference>
<accession>A0A085VQY1</accession>
<dbReference type="GO" id="GO:0032259">
    <property type="term" value="P:methylation"/>
    <property type="evidence" value="ECO:0007669"/>
    <property type="project" value="UniProtKB-KW"/>
</dbReference>
<dbReference type="EMBL" id="JPQU01000015">
    <property type="protein sequence ID" value="KFE57844.1"/>
    <property type="molecule type" value="Genomic_DNA"/>
</dbReference>
<gene>
    <name evidence="2" type="ORF">IV01_01925</name>
</gene>
<dbReference type="InterPro" id="IPR029063">
    <property type="entry name" value="SAM-dependent_MTases_sf"/>
</dbReference>
<dbReference type="Proteomes" id="UP000028631">
    <property type="component" value="Unassembled WGS sequence"/>
</dbReference>
<keyword evidence="3" id="KW-1185">Reference proteome</keyword>
<feature type="domain" description="Methyltransferase FkbM" evidence="1">
    <location>
        <begin position="182"/>
        <end position="324"/>
    </location>
</feature>
<dbReference type="Gene3D" id="3.40.50.150">
    <property type="entry name" value="Vaccinia Virus protein VP39"/>
    <property type="match status" value="1"/>
</dbReference>
<evidence type="ECO:0000313" key="2">
    <source>
        <dbReference type="EMBL" id="KFE57844.1"/>
    </source>
</evidence>
<keyword evidence="2" id="KW-0808">Transferase</keyword>
<keyword evidence="2" id="KW-0489">Methyltransferase</keyword>
<protein>
    <submittedName>
        <fullName evidence="2">Methyltransferase FkbM</fullName>
    </submittedName>
</protein>
<reference evidence="2 3" key="1">
    <citation type="submission" date="2014-07" db="EMBL/GenBank/DDBJ databases">
        <title>Draft Genome Sequences of Environmental Pseudomonas syringae strains.</title>
        <authorList>
            <person name="Baltrus D.A."/>
            <person name="Berge O."/>
            <person name="Morris C."/>
        </authorList>
    </citation>
    <scope>NUCLEOTIDE SEQUENCE [LARGE SCALE GENOMIC DNA]</scope>
    <source>
        <strain evidence="2 3">GAW0119</strain>
    </source>
</reference>
<sequence length="355" mass="39748">MFDDHHFDHLLIYGARLAGQEVQSFMAKKGLTVSSFLDRDTSLGEVCGLPVHTASEWAGQQDATKSCVVIGLFNNYVNVAEIVRNLQQLGYGRVVSLVEFVRLFPQDQPFRYWLVDPRYYEANADKIASLRGRLADEASRQLLDQIVAFRTEGDYLKLPEPSAQQYFPADVPEWPQPLRFIDCGAYTGDTVQEMRAAGLVFEAVATFEPNLKNFQVMVQNLSDMNAVNFPCGVSDANKQVGFDGALGAGGHLVVSGGEQVTCVRLDDALPGFAPNLIKMDIEGEEPAALLGAEQMLRRHRPHLAISAYHRAEHLWSILEQLDAYQLGYTFYLRCHARITFDTVLYAVIPERVKDR</sequence>
<dbReference type="AlphaFoldDB" id="A0A085VQY1"/>
<dbReference type="PANTHER" id="PTHR34203">
    <property type="entry name" value="METHYLTRANSFERASE, FKBM FAMILY PROTEIN"/>
    <property type="match status" value="1"/>
</dbReference>
<evidence type="ECO:0000313" key="3">
    <source>
        <dbReference type="Proteomes" id="UP000028631"/>
    </source>
</evidence>
<organism evidence="2 3">
    <name type="scientific">Pseudomonas syringae</name>
    <dbReference type="NCBI Taxonomy" id="317"/>
    <lineage>
        <taxon>Bacteria</taxon>
        <taxon>Pseudomonadati</taxon>
        <taxon>Pseudomonadota</taxon>
        <taxon>Gammaproteobacteria</taxon>
        <taxon>Pseudomonadales</taxon>
        <taxon>Pseudomonadaceae</taxon>
        <taxon>Pseudomonas</taxon>
    </lineage>
</organism>
<dbReference type="GO" id="GO:0008168">
    <property type="term" value="F:methyltransferase activity"/>
    <property type="evidence" value="ECO:0007669"/>
    <property type="project" value="UniProtKB-KW"/>
</dbReference>
<dbReference type="RefSeq" id="WP_032625485.1">
    <property type="nucleotide sequence ID" value="NZ_JPQU01000015.1"/>
</dbReference>